<evidence type="ECO:0008006" key="4">
    <source>
        <dbReference type="Google" id="ProtNLM"/>
    </source>
</evidence>
<proteinExistence type="predicted"/>
<sequence>MYMEEVNNIPLSNIYLYKNNKVKLIPYLENVFIKNIFCCNYSINVFLHYDDEEYNNNRLIKLDNNKGYINISYGNNKNNNDNNNICGYFLTRDLLLYEFYYINHIDEHKYNDRNRKDNNICNKLKNKNYFYVYNIKPFLQNDKQNENVWHYDITKINKNEKTNNFIKKRNMKYKNIDTYYYGNNIFFGMNNRNDIYMWEEKEKDNKTKYIYYIPTDNKPQHSDYSYFYNHKNKYYNSYISTFVKYLYFPKKVCIEFISCGKDHTLFLSRDKNCYAMGCNQFYQINYDKDKNKRKHFFEQPIIICITNKKKKKKDIKYIAAGYTHNLICTYKNELYGWGNNIYHQIFRNGKIVVKKPTLILNSKIMKNEICNNNKNKNNNNNKFVVLKICCGFSFSCILLKNKKCFLIGTYSNKHTIKKKQQHHNNKSYHHHNNDTYHPYEKRPISLLQISKNKKIDDIYATFYHIVLVENLKLSNMFPTIIHPQKKKKIVYLLFNFKIKKTLSYNIRLDNHGTKIVKKNENNKIKRKQKCKTLQSYILPPHGDINNKNKNKKKKKKNNDNKNKNNDNKNKNNDNKNKNIDNIHNNPNNVQLSFRFNYHSLKDTSNPLCLQKMFDLHTKKFKRIKHKHMLPYLINNNMINQKLYLTLYNNKSYIHFNNQYLMLSSYKGIIKNIIPNNCTLKNKIKIKLIINKAPIYIKKKCISILFFFKGHGRKENIQLNKGKMNKNKKYIYTNIVLPTHNHNNKINSNNSDHHFNLCQIYFSLGYHFYKSSFPIIIIKPDILNITPNYVSINTNNYIYINMLHLSSNFHTIHVILYNTHLDCIYRKAYYDENTENYFFSLPLIPLTLFQKIKSEFIKFQVFASYNNVEYSQNDILLTVTKF</sequence>
<dbReference type="Proteomes" id="UP000027581">
    <property type="component" value="Unassembled WGS sequence"/>
</dbReference>
<dbReference type="GO" id="GO:0005737">
    <property type="term" value="C:cytoplasm"/>
    <property type="evidence" value="ECO:0007669"/>
    <property type="project" value="TreeGrafter"/>
</dbReference>
<evidence type="ECO:0000313" key="3">
    <source>
        <dbReference type="Proteomes" id="UP000027581"/>
    </source>
</evidence>
<feature type="compositionally biased region" description="Basic and acidic residues" evidence="1">
    <location>
        <begin position="557"/>
        <end position="580"/>
    </location>
</feature>
<gene>
    <name evidence="2" type="ORF">PRCDC_1141900</name>
</gene>
<dbReference type="VEuPathDB" id="PlasmoDB:PRCDC_1141900"/>
<accession>A0A060RUW4</accession>
<dbReference type="PROSITE" id="PS00626">
    <property type="entry name" value="RCC1_2"/>
    <property type="match status" value="1"/>
</dbReference>
<dbReference type="InterPro" id="IPR000408">
    <property type="entry name" value="Reg_chr_condens"/>
</dbReference>
<feature type="region of interest" description="Disordered" evidence="1">
    <location>
        <begin position="519"/>
        <end position="585"/>
    </location>
</feature>
<dbReference type="PANTHER" id="PTHR45982:SF1">
    <property type="entry name" value="REGULATOR OF CHROMOSOME CONDENSATION"/>
    <property type="match status" value="1"/>
</dbReference>
<dbReference type="Gene3D" id="2.130.10.30">
    <property type="entry name" value="Regulator of chromosome condensation 1/beta-lactamase-inhibitor protein II"/>
    <property type="match status" value="1"/>
</dbReference>
<keyword evidence="3" id="KW-1185">Reference proteome</keyword>
<name>A0A060RUW4_PLARE</name>
<dbReference type="SUPFAM" id="SSF50985">
    <property type="entry name" value="RCC1/BLIP-II"/>
    <property type="match status" value="1"/>
</dbReference>
<dbReference type="PANTHER" id="PTHR45982">
    <property type="entry name" value="REGULATOR OF CHROMOSOME CONDENSATION"/>
    <property type="match status" value="1"/>
</dbReference>
<dbReference type="GO" id="GO:0005085">
    <property type="term" value="F:guanyl-nucleotide exchange factor activity"/>
    <property type="evidence" value="ECO:0007669"/>
    <property type="project" value="TreeGrafter"/>
</dbReference>
<reference evidence="2" key="2">
    <citation type="submission" date="2014-05" db="EMBL/GenBank/DDBJ databases">
        <title>The genome sequences of chimpanzee malaria parasites reveal the path to human adaptation.</title>
        <authorList>
            <person name="Otto T.D."/>
            <person name="Rayner J.C."/>
            <person name="Boehme U."/>
            <person name="Pain A."/>
            <person name="Spottiswoode N."/>
            <person name="Sanders M."/>
            <person name="Quail M."/>
            <person name="Ollomo B."/>
            <person name="Renaud F."/>
            <person name="Thomas A.W."/>
            <person name="Prugnolle F."/>
            <person name="Conway D.J."/>
            <person name="Newbold C."/>
            <person name="Berriman M."/>
        </authorList>
    </citation>
    <scope>NUCLEOTIDE SEQUENCE [LARGE SCALE GENOMIC DNA]</scope>
    <source>
        <strain evidence="2">CDC</strain>
    </source>
</reference>
<dbReference type="Pfam" id="PF13540">
    <property type="entry name" value="RCC1_2"/>
    <property type="match status" value="2"/>
</dbReference>
<dbReference type="InterPro" id="IPR051553">
    <property type="entry name" value="Ran_GTPase-activating"/>
</dbReference>
<dbReference type="PhylomeDB" id="A0A060RUW4"/>
<dbReference type="VEuPathDB" id="PlasmoDB:PRG01_1140900"/>
<dbReference type="InterPro" id="IPR009091">
    <property type="entry name" value="RCC1/BLIP-II"/>
</dbReference>
<protein>
    <recommendedName>
        <fullName evidence="4">Regulator of chromosome condensation</fullName>
    </recommendedName>
</protein>
<evidence type="ECO:0000313" key="2">
    <source>
        <dbReference type="EMBL" id="CDO65234.1"/>
    </source>
</evidence>
<dbReference type="AlphaFoldDB" id="A0A060RUW4"/>
<reference evidence="2" key="1">
    <citation type="submission" date="2014-01" db="EMBL/GenBank/DDBJ databases">
        <authorList>
            <person name="Aslett M."/>
        </authorList>
    </citation>
    <scope>NUCLEOTIDE SEQUENCE</scope>
    <source>
        <strain evidence="2">CDC</strain>
    </source>
</reference>
<evidence type="ECO:0000256" key="1">
    <source>
        <dbReference type="SAM" id="MobiDB-lite"/>
    </source>
</evidence>
<organism evidence="2 3">
    <name type="scientific">Plasmodium reichenowi</name>
    <dbReference type="NCBI Taxonomy" id="5854"/>
    <lineage>
        <taxon>Eukaryota</taxon>
        <taxon>Sar</taxon>
        <taxon>Alveolata</taxon>
        <taxon>Apicomplexa</taxon>
        <taxon>Aconoidasida</taxon>
        <taxon>Haemosporida</taxon>
        <taxon>Plasmodiidae</taxon>
        <taxon>Plasmodium</taxon>
        <taxon>Plasmodium (Laverania)</taxon>
    </lineage>
</organism>
<dbReference type="EMBL" id="HG810772">
    <property type="protein sequence ID" value="CDO65234.1"/>
    <property type="molecule type" value="Genomic_DNA"/>
</dbReference>